<evidence type="ECO:0000256" key="6">
    <source>
        <dbReference type="ARBA" id="ARBA00023242"/>
    </source>
</evidence>
<evidence type="ECO:0000256" key="2">
    <source>
        <dbReference type="ARBA" id="ARBA00004123"/>
    </source>
</evidence>
<evidence type="ECO:0000313" key="9">
    <source>
        <dbReference type="Proteomes" id="UP001353858"/>
    </source>
</evidence>
<evidence type="ECO:0000259" key="7">
    <source>
        <dbReference type="PROSITE" id="PS51184"/>
    </source>
</evidence>
<dbReference type="PANTHER" id="PTHR12461:SF106">
    <property type="entry name" value="BIFUNCTIONAL PEPTIDASE AND ARGINYL-HYDROXYLASE JMJD5"/>
    <property type="match status" value="1"/>
</dbReference>
<comment type="cofactor">
    <cofactor evidence="1">
        <name>Fe(2+)</name>
        <dbReference type="ChEBI" id="CHEBI:29033"/>
    </cofactor>
</comment>
<evidence type="ECO:0000256" key="4">
    <source>
        <dbReference type="ARBA" id="ARBA00023002"/>
    </source>
</evidence>
<evidence type="ECO:0000313" key="8">
    <source>
        <dbReference type="EMBL" id="KAK4872472.1"/>
    </source>
</evidence>
<dbReference type="InterPro" id="IPR003347">
    <property type="entry name" value="JmjC_dom"/>
</dbReference>
<dbReference type="PROSITE" id="PS51184">
    <property type="entry name" value="JMJC"/>
    <property type="match status" value="1"/>
</dbReference>
<dbReference type="SUPFAM" id="SSF51197">
    <property type="entry name" value="Clavaminate synthase-like"/>
    <property type="match status" value="1"/>
</dbReference>
<keyword evidence="3" id="KW-0479">Metal-binding</keyword>
<sequence length="401" mass="46141">MDLSETLKNLIQNQSELEECVQNLNIHVKETFLQCYNSCFVTTNKFDDTLKLKADSVIDYLQDELNTGHWSEVLLHTRQAFTSASFIKALIVLNHPEENVQEALNCLDLGLLLGAPLCANSNLLTQSASLLTSTLHVTDSLELRIHKRKTLNCGNDSFENLRRLEVKTLNCPTLEEFNKAYYITQIPVKLKECMEHWPACTKWLDLNYLLKVAGSRTVPIELGSHYTDENWTQKLMSLKDFINNHYLGNADTIGYLAQHNLFDQISELRNDICIPDYCALSRNYDDSCEPDINAWFGPEGTVSPLHFDPKDNLLAQVYGTKQILLFSPNDSECLYPHEDKLLFNTAQVDPYKPDLERFPKFLSATVYKCLLEPGEMLFMPLKWWHHVTALDKSFSVSFWWK</sequence>
<accession>A0AAN7NXY5</accession>
<feature type="domain" description="JmjC" evidence="7">
    <location>
        <begin position="263"/>
        <end position="401"/>
    </location>
</feature>
<evidence type="ECO:0000256" key="3">
    <source>
        <dbReference type="ARBA" id="ARBA00022723"/>
    </source>
</evidence>
<organism evidence="8 9">
    <name type="scientific">Aquatica leii</name>
    <dbReference type="NCBI Taxonomy" id="1421715"/>
    <lineage>
        <taxon>Eukaryota</taxon>
        <taxon>Metazoa</taxon>
        <taxon>Ecdysozoa</taxon>
        <taxon>Arthropoda</taxon>
        <taxon>Hexapoda</taxon>
        <taxon>Insecta</taxon>
        <taxon>Pterygota</taxon>
        <taxon>Neoptera</taxon>
        <taxon>Endopterygota</taxon>
        <taxon>Coleoptera</taxon>
        <taxon>Polyphaga</taxon>
        <taxon>Elateriformia</taxon>
        <taxon>Elateroidea</taxon>
        <taxon>Lampyridae</taxon>
        <taxon>Luciolinae</taxon>
        <taxon>Aquatica</taxon>
    </lineage>
</organism>
<dbReference type="SMART" id="SM00558">
    <property type="entry name" value="JmjC"/>
    <property type="match status" value="1"/>
</dbReference>
<dbReference type="EMBL" id="JARPUR010000007">
    <property type="protein sequence ID" value="KAK4872472.1"/>
    <property type="molecule type" value="Genomic_DNA"/>
</dbReference>
<dbReference type="GO" id="GO:0051864">
    <property type="term" value="F:histone H3K36 demethylase activity"/>
    <property type="evidence" value="ECO:0007669"/>
    <property type="project" value="TreeGrafter"/>
</dbReference>
<keyword evidence="5" id="KW-0408">Iron</keyword>
<comment type="subcellular location">
    <subcellularLocation>
        <location evidence="2">Nucleus</location>
    </subcellularLocation>
</comment>
<evidence type="ECO:0000256" key="5">
    <source>
        <dbReference type="ARBA" id="ARBA00023004"/>
    </source>
</evidence>
<protein>
    <recommendedName>
        <fullName evidence="7">JmjC domain-containing protein</fullName>
    </recommendedName>
</protein>
<comment type="caution">
    <text evidence="8">The sequence shown here is derived from an EMBL/GenBank/DDBJ whole genome shotgun (WGS) entry which is preliminary data.</text>
</comment>
<keyword evidence="4" id="KW-0560">Oxidoreductase</keyword>
<dbReference type="Pfam" id="PF13621">
    <property type="entry name" value="Cupin_8"/>
    <property type="match status" value="1"/>
</dbReference>
<dbReference type="GO" id="GO:0005634">
    <property type="term" value="C:nucleus"/>
    <property type="evidence" value="ECO:0007669"/>
    <property type="project" value="UniProtKB-SubCell"/>
</dbReference>
<dbReference type="GO" id="GO:0046872">
    <property type="term" value="F:metal ion binding"/>
    <property type="evidence" value="ECO:0007669"/>
    <property type="project" value="UniProtKB-KW"/>
</dbReference>
<gene>
    <name evidence="8" type="ORF">RN001_014501</name>
</gene>
<keyword evidence="6" id="KW-0539">Nucleus</keyword>
<reference evidence="9" key="1">
    <citation type="submission" date="2023-01" db="EMBL/GenBank/DDBJ databases">
        <title>Key to firefly adult light organ development and bioluminescence: homeobox transcription factors regulate luciferase expression and transportation to peroxisome.</title>
        <authorList>
            <person name="Fu X."/>
        </authorList>
    </citation>
    <scope>NUCLEOTIDE SEQUENCE [LARGE SCALE GENOMIC DNA]</scope>
</reference>
<evidence type="ECO:0000256" key="1">
    <source>
        <dbReference type="ARBA" id="ARBA00001954"/>
    </source>
</evidence>
<dbReference type="PANTHER" id="PTHR12461">
    <property type="entry name" value="HYPOXIA-INDUCIBLE FACTOR 1 ALPHA INHIBITOR-RELATED"/>
    <property type="match status" value="1"/>
</dbReference>
<proteinExistence type="predicted"/>
<dbReference type="FunFam" id="2.60.120.650:FF:000061">
    <property type="entry name" value="Glucosamine 6-phosphate N-acetyltransferase"/>
    <property type="match status" value="1"/>
</dbReference>
<name>A0AAN7NXY5_9COLE</name>
<dbReference type="InterPro" id="IPR041667">
    <property type="entry name" value="Cupin_8"/>
</dbReference>
<keyword evidence="9" id="KW-1185">Reference proteome</keyword>
<dbReference type="Proteomes" id="UP001353858">
    <property type="component" value="Unassembled WGS sequence"/>
</dbReference>
<dbReference type="AlphaFoldDB" id="A0AAN7NXY5"/>
<dbReference type="Gene3D" id="2.60.120.650">
    <property type="entry name" value="Cupin"/>
    <property type="match status" value="1"/>
</dbReference>